<dbReference type="Pfam" id="PF10099">
    <property type="entry name" value="RskA_C"/>
    <property type="match status" value="1"/>
</dbReference>
<reference evidence="12" key="1">
    <citation type="submission" date="2020-10" db="EMBL/GenBank/DDBJ databases">
        <authorList>
            <person name="Castelo-Branco R."/>
            <person name="Eusebio N."/>
            <person name="Adriana R."/>
            <person name="Vieira A."/>
            <person name="Brugerolle De Fraissinette N."/>
            <person name="Rezende De Castro R."/>
            <person name="Schneider M.P."/>
            <person name="Vasconcelos V."/>
            <person name="Leao P.N."/>
        </authorList>
    </citation>
    <scope>NUCLEOTIDE SEQUENCE</scope>
    <source>
        <strain evidence="12">LEGE 07310</strain>
    </source>
</reference>
<evidence type="ECO:0000256" key="4">
    <source>
        <dbReference type="ARBA" id="ARBA00022692"/>
    </source>
</evidence>
<dbReference type="InterPro" id="IPR051474">
    <property type="entry name" value="Anti-sigma-K/W_factor"/>
</dbReference>
<evidence type="ECO:0000256" key="8">
    <source>
        <dbReference type="ARBA" id="ARBA00030803"/>
    </source>
</evidence>
<feature type="region of interest" description="Disordered" evidence="10">
    <location>
        <begin position="77"/>
        <end position="97"/>
    </location>
</feature>
<keyword evidence="3" id="KW-1003">Cell membrane</keyword>
<protein>
    <recommendedName>
        <fullName evidence="8">Regulator of SigK</fullName>
    </recommendedName>
    <alternativeName>
        <fullName evidence="7">Sigma-K anti-sigma factor RskA</fullName>
    </alternativeName>
</protein>
<organism evidence="12 13">
    <name type="scientific">Vasconcelosia minhoensis LEGE 07310</name>
    <dbReference type="NCBI Taxonomy" id="915328"/>
    <lineage>
        <taxon>Bacteria</taxon>
        <taxon>Bacillati</taxon>
        <taxon>Cyanobacteriota</taxon>
        <taxon>Cyanophyceae</taxon>
        <taxon>Nodosilineales</taxon>
        <taxon>Cymatolegaceae</taxon>
        <taxon>Vasconcelosia</taxon>
        <taxon>Vasconcelosia minhoensis</taxon>
    </lineage>
</organism>
<evidence type="ECO:0000313" key="12">
    <source>
        <dbReference type="EMBL" id="MBE9078574.1"/>
    </source>
</evidence>
<dbReference type="GO" id="GO:0005886">
    <property type="term" value="C:plasma membrane"/>
    <property type="evidence" value="ECO:0007669"/>
    <property type="project" value="UniProtKB-SubCell"/>
</dbReference>
<keyword evidence="9" id="KW-0175">Coiled coil</keyword>
<evidence type="ECO:0000256" key="5">
    <source>
        <dbReference type="ARBA" id="ARBA00022989"/>
    </source>
</evidence>
<dbReference type="RefSeq" id="WP_193908546.1">
    <property type="nucleotide sequence ID" value="NZ_JADEXG010000035.1"/>
</dbReference>
<sequence>MVERWNELMAGYVLGDLDAEERQEWEEILRSHPELTNEIKELQQTVAFASEQAPAVEPPPELRASLLAAVRATPQENASPSLSIVPPPTAEVSVRPSATAQPASQSLASPQKGWWLGLGSLAAAALIALLIDDLRLRNQVQEAAEVIASLEQQLEEAEIAIATAPAPPRVFTLAGTVNRAEASGSITIAPEQQATIVTVQDLPALPAGQVYRIWGLVPDQPPLLYGQFETDADSRLLPQEIPLPPAADPAAVTQFLITAESVDAPPRPRGTLVMQSLPAG</sequence>
<feature type="domain" description="Anti-sigma K factor RskA C-terminal" evidence="11">
    <location>
        <begin position="122"/>
        <end position="266"/>
    </location>
</feature>
<accession>A0A8J7DRH8</accession>
<evidence type="ECO:0000256" key="10">
    <source>
        <dbReference type="SAM" id="MobiDB-lite"/>
    </source>
</evidence>
<keyword evidence="4" id="KW-0812">Transmembrane</keyword>
<dbReference type="Gene3D" id="1.10.10.1320">
    <property type="entry name" value="Anti-sigma factor, zinc-finger domain"/>
    <property type="match status" value="1"/>
</dbReference>
<dbReference type="GO" id="GO:0016989">
    <property type="term" value="F:sigma factor antagonist activity"/>
    <property type="evidence" value="ECO:0007669"/>
    <property type="project" value="TreeGrafter"/>
</dbReference>
<keyword evidence="13" id="KW-1185">Reference proteome</keyword>
<comment type="caution">
    <text evidence="12">The sequence shown here is derived from an EMBL/GenBank/DDBJ whole genome shotgun (WGS) entry which is preliminary data.</text>
</comment>
<evidence type="ECO:0000256" key="2">
    <source>
        <dbReference type="ARBA" id="ARBA00004236"/>
    </source>
</evidence>
<dbReference type="PANTHER" id="PTHR37461:SF1">
    <property type="entry name" value="ANTI-SIGMA-K FACTOR RSKA"/>
    <property type="match status" value="1"/>
</dbReference>
<evidence type="ECO:0000256" key="7">
    <source>
        <dbReference type="ARBA" id="ARBA00029829"/>
    </source>
</evidence>
<evidence type="ECO:0000256" key="1">
    <source>
        <dbReference type="ARBA" id="ARBA00004167"/>
    </source>
</evidence>
<gene>
    <name evidence="12" type="ORF">IQ241_14935</name>
</gene>
<dbReference type="Proteomes" id="UP000636505">
    <property type="component" value="Unassembled WGS sequence"/>
</dbReference>
<comment type="subcellular location">
    <subcellularLocation>
        <location evidence="2">Cell membrane</location>
    </subcellularLocation>
    <subcellularLocation>
        <location evidence="1">Membrane</location>
        <topology evidence="1">Single-pass membrane protein</topology>
    </subcellularLocation>
</comment>
<dbReference type="GO" id="GO:0006417">
    <property type="term" value="P:regulation of translation"/>
    <property type="evidence" value="ECO:0007669"/>
    <property type="project" value="TreeGrafter"/>
</dbReference>
<dbReference type="EMBL" id="JADEXG010000035">
    <property type="protein sequence ID" value="MBE9078574.1"/>
    <property type="molecule type" value="Genomic_DNA"/>
</dbReference>
<evidence type="ECO:0000256" key="6">
    <source>
        <dbReference type="ARBA" id="ARBA00023136"/>
    </source>
</evidence>
<dbReference type="InterPro" id="IPR018764">
    <property type="entry name" value="RskA_C"/>
</dbReference>
<dbReference type="AlphaFoldDB" id="A0A8J7DRH8"/>
<keyword evidence="6" id="KW-0472">Membrane</keyword>
<evidence type="ECO:0000259" key="11">
    <source>
        <dbReference type="Pfam" id="PF10099"/>
    </source>
</evidence>
<name>A0A8J7DRH8_9CYAN</name>
<dbReference type="InterPro" id="IPR041916">
    <property type="entry name" value="Anti_sigma_zinc_sf"/>
</dbReference>
<dbReference type="PANTHER" id="PTHR37461">
    <property type="entry name" value="ANTI-SIGMA-K FACTOR RSKA"/>
    <property type="match status" value="1"/>
</dbReference>
<evidence type="ECO:0000313" key="13">
    <source>
        <dbReference type="Proteomes" id="UP000636505"/>
    </source>
</evidence>
<evidence type="ECO:0000256" key="3">
    <source>
        <dbReference type="ARBA" id="ARBA00022475"/>
    </source>
</evidence>
<keyword evidence="5" id="KW-1133">Transmembrane helix</keyword>
<feature type="coiled-coil region" evidence="9">
    <location>
        <begin position="133"/>
        <end position="160"/>
    </location>
</feature>
<proteinExistence type="predicted"/>
<evidence type="ECO:0000256" key="9">
    <source>
        <dbReference type="SAM" id="Coils"/>
    </source>
</evidence>